<evidence type="ECO:0000313" key="3">
    <source>
        <dbReference type="EMBL" id="KAK8046657.1"/>
    </source>
</evidence>
<feature type="region of interest" description="Disordered" evidence="1">
    <location>
        <begin position="1"/>
        <end position="80"/>
    </location>
</feature>
<accession>A0ABR1TJT7</accession>
<sequence length="752" mass="84647">MEYNLDEFDANLSNSPETLLPARPSLDRRATSGGHSGGGGSRNQRTRRGSLMPVPDTNTNASTKSGLSGQAGGRRDGTRSRLPDLNLFNFELRDLAQKILLTDGDTHASYHEYAVYTPPAKDIDGPFRSPSIMADDDEALRMFRGAMRDGHGLDDEGEFVEAPPGMPRLLGRVRQLIVDRRLLPATHDVNSSSHQDGLFLTPDDWNSLELHASTLPTIGRVTSESSFWDSRKETLYIVFSFSANPQPPYDFLSMSYKIKTRTTTALIRRSFDTRWHDDDALDEYEKRLDASRSLWAHPLVLPIVLLQVQFLRTEEEVVANNDEVLDLEAKVDDLTGSAKKTRARRPKTSRRGSSSGNKSDVVPLGPLRRFSTFVEEKVTKRSHDPGYGNGSSSYQQRNPALYGDDYVPPQTIHLMKEAHDVLKGAIKLLDTLRWMERAVKLLVTVGDELDKEIKVQARRASASSSSKAKAKDGEDDEEDELSHQWHEIRQYLESTWRLCTALETDRRMSELRCRAQIDIIYSKMAQEDNNLNARMAVASTRDSSSMKALAVITAIFLPGEYMGTLFGTSFFNWEYNTKGDAGLSEDATRLDVPHVVIMPLFWVYWCFTIPLTVFIVVLWRAWWVNQDRFFRRHLSIELSNERYWTSDGRPRDLETTFMQDFLSVFKITGGSNTSNSSIVGEAAVARSKKWLEQQGLQSPGMQRRVMSTTTSASLKGEGDGTDTDDLEGARRRMRTKTISFAGPGERDPGSVV</sequence>
<keyword evidence="2" id="KW-0812">Transmembrane</keyword>
<gene>
    <name evidence="3" type="ORF">PG996_014721</name>
</gene>
<protein>
    <submittedName>
        <fullName evidence="3">Uncharacterized protein</fullName>
    </submittedName>
</protein>
<keyword evidence="2" id="KW-0472">Membrane</keyword>
<feature type="compositionally biased region" description="Basic residues" evidence="1">
    <location>
        <begin position="339"/>
        <end position="350"/>
    </location>
</feature>
<feature type="region of interest" description="Disordered" evidence="1">
    <location>
        <begin position="455"/>
        <end position="481"/>
    </location>
</feature>
<dbReference type="EMBL" id="JAQQWM010000009">
    <property type="protein sequence ID" value="KAK8046657.1"/>
    <property type="molecule type" value="Genomic_DNA"/>
</dbReference>
<evidence type="ECO:0000256" key="2">
    <source>
        <dbReference type="SAM" id="Phobius"/>
    </source>
</evidence>
<proteinExistence type="predicted"/>
<keyword evidence="2" id="KW-1133">Transmembrane helix</keyword>
<evidence type="ECO:0000256" key="1">
    <source>
        <dbReference type="SAM" id="MobiDB-lite"/>
    </source>
</evidence>
<feature type="region of interest" description="Disordered" evidence="1">
    <location>
        <begin position="378"/>
        <end position="399"/>
    </location>
</feature>
<name>A0ABR1TJT7_9PEZI</name>
<feature type="compositionally biased region" description="Polar residues" evidence="1">
    <location>
        <begin position="701"/>
        <end position="713"/>
    </location>
</feature>
<evidence type="ECO:0000313" key="4">
    <source>
        <dbReference type="Proteomes" id="UP001446871"/>
    </source>
</evidence>
<feature type="region of interest" description="Disordered" evidence="1">
    <location>
        <begin position="701"/>
        <end position="730"/>
    </location>
</feature>
<dbReference type="Gene3D" id="1.20.58.340">
    <property type="entry name" value="Magnesium transport protein CorA, transmembrane region"/>
    <property type="match status" value="1"/>
</dbReference>
<reference evidence="3 4" key="1">
    <citation type="submission" date="2023-01" db="EMBL/GenBank/DDBJ databases">
        <title>Analysis of 21 Apiospora genomes using comparative genomics revels a genus with tremendous synthesis potential of carbohydrate active enzymes and secondary metabolites.</title>
        <authorList>
            <person name="Sorensen T."/>
        </authorList>
    </citation>
    <scope>NUCLEOTIDE SEQUENCE [LARGE SCALE GENOMIC DNA]</scope>
    <source>
        <strain evidence="3 4">CBS 83171</strain>
    </source>
</reference>
<keyword evidence="4" id="KW-1185">Reference proteome</keyword>
<feature type="transmembrane region" description="Helical" evidence="2">
    <location>
        <begin position="602"/>
        <end position="623"/>
    </location>
</feature>
<dbReference type="Proteomes" id="UP001446871">
    <property type="component" value="Unassembled WGS sequence"/>
</dbReference>
<feature type="compositionally biased region" description="Polar residues" evidence="1">
    <location>
        <begin position="56"/>
        <end position="68"/>
    </location>
</feature>
<organism evidence="3 4">
    <name type="scientific">Apiospora saccharicola</name>
    <dbReference type="NCBI Taxonomy" id="335842"/>
    <lineage>
        <taxon>Eukaryota</taxon>
        <taxon>Fungi</taxon>
        <taxon>Dikarya</taxon>
        <taxon>Ascomycota</taxon>
        <taxon>Pezizomycotina</taxon>
        <taxon>Sordariomycetes</taxon>
        <taxon>Xylariomycetidae</taxon>
        <taxon>Amphisphaeriales</taxon>
        <taxon>Apiosporaceae</taxon>
        <taxon>Apiospora</taxon>
    </lineage>
</organism>
<comment type="caution">
    <text evidence="3">The sequence shown here is derived from an EMBL/GenBank/DDBJ whole genome shotgun (WGS) entry which is preliminary data.</text>
</comment>
<feature type="region of interest" description="Disordered" evidence="1">
    <location>
        <begin position="337"/>
        <end position="364"/>
    </location>
</feature>